<dbReference type="InterPro" id="IPR006058">
    <property type="entry name" value="2Fe2S_fd_BS"/>
</dbReference>
<keyword evidence="2 8" id="KW-0813">Transport</keyword>
<dbReference type="PANTHER" id="PTHR43112:SF44">
    <property type="entry name" value="FERREDOXIN"/>
    <property type="match status" value="1"/>
</dbReference>
<comment type="function">
    <text evidence="8">Ferredoxins are iron-sulfur proteins that transfer electrons in a wide variety of metabolic reactions.</text>
</comment>
<keyword evidence="3 8" id="KW-0001">2Fe-2S</keyword>
<dbReference type="Proteomes" id="UP000822688">
    <property type="component" value="Chromosome 2"/>
</dbReference>
<organism evidence="10 11">
    <name type="scientific">Ceratodon purpureus</name>
    <name type="common">Fire moss</name>
    <name type="synonym">Dicranum purpureum</name>
    <dbReference type="NCBI Taxonomy" id="3225"/>
    <lineage>
        <taxon>Eukaryota</taxon>
        <taxon>Viridiplantae</taxon>
        <taxon>Streptophyta</taxon>
        <taxon>Embryophyta</taxon>
        <taxon>Bryophyta</taxon>
        <taxon>Bryophytina</taxon>
        <taxon>Bryopsida</taxon>
        <taxon>Dicranidae</taxon>
        <taxon>Pseudoditrichales</taxon>
        <taxon>Ditrichaceae</taxon>
        <taxon>Ceratodon</taxon>
    </lineage>
</organism>
<sequence>MAASALGVISVPSSGVASSLLSNTKPSSKLVLTRSFRTRAGRARTAITAAYQVTLITPEGDKVVHVSKDECILDAAEKQGVVLPHNCRSGACSSCVGLLKSGTVNQDDQTFLDEAQLEAGFALMCTAYPTSDCVIETHKEDQFY</sequence>
<keyword evidence="8" id="KW-0934">Plastid</keyword>
<comment type="caution">
    <text evidence="10">The sequence shown here is derived from an EMBL/GenBank/DDBJ whole genome shotgun (WGS) entry which is preliminary data.</text>
</comment>
<dbReference type="PROSITE" id="PS00197">
    <property type="entry name" value="2FE2S_FER_1"/>
    <property type="match status" value="1"/>
</dbReference>
<name>A0A8T0IVF6_CERPU</name>
<dbReference type="InterPro" id="IPR036010">
    <property type="entry name" value="2Fe-2S_ferredoxin-like_sf"/>
</dbReference>
<dbReference type="GO" id="GO:0051537">
    <property type="term" value="F:2 iron, 2 sulfur cluster binding"/>
    <property type="evidence" value="ECO:0007669"/>
    <property type="project" value="UniProtKB-KW"/>
</dbReference>
<dbReference type="GO" id="GO:0009507">
    <property type="term" value="C:chloroplast"/>
    <property type="evidence" value="ECO:0007669"/>
    <property type="project" value="UniProtKB-SubCell"/>
</dbReference>
<dbReference type="InterPro" id="IPR001041">
    <property type="entry name" value="2Fe-2S_ferredoxin-type"/>
</dbReference>
<evidence type="ECO:0000256" key="3">
    <source>
        <dbReference type="ARBA" id="ARBA00022714"/>
    </source>
</evidence>
<accession>A0A8T0IVF6</accession>
<dbReference type="EMBL" id="CM026422">
    <property type="protein sequence ID" value="KAG0586939.1"/>
    <property type="molecule type" value="Genomic_DNA"/>
</dbReference>
<feature type="domain" description="2Fe-2S ferredoxin-type" evidence="9">
    <location>
        <begin position="51"/>
        <end position="141"/>
    </location>
</feature>
<dbReference type="InterPro" id="IPR010241">
    <property type="entry name" value="Fd_pln"/>
</dbReference>
<protein>
    <recommendedName>
        <fullName evidence="8">Ferredoxin</fullName>
    </recommendedName>
</protein>
<dbReference type="PANTHER" id="PTHR43112">
    <property type="entry name" value="FERREDOXIN"/>
    <property type="match status" value="1"/>
</dbReference>
<dbReference type="SUPFAM" id="SSF54292">
    <property type="entry name" value="2Fe-2S ferredoxin-like"/>
    <property type="match status" value="1"/>
</dbReference>
<evidence type="ECO:0000256" key="5">
    <source>
        <dbReference type="ARBA" id="ARBA00022982"/>
    </source>
</evidence>
<keyword evidence="11" id="KW-1185">Reference proteome</keyword>
<keyword evidence="5 8" id="KW-0249">Electron transport</keyword>
<dbReference type="AlphaFoldDB" id="A0A8T0IVF6"/>
<dbReference type="NCBIfam" id="TIGR02008">
    <property type="entry name" value="fdx_plant"/>
    <property type="match status" value="1"/>
</dbReference>
<keyword evidence="4 8" id="KW-0479">Metal-binding</keyword>
<evidence type="ECO:0000256" key="2">
    <source>
        <dbReference type="ARBA" id="ARBA00022448"/>
    </source>
</evidence>
<dbReference type="CDD" id="cd00207">
    <property type="entry name" value="fer2"/>
    <property type="match status" value="1"/>
</dbReference>
<evidence type="ECO:0000313" key="11">
    <source>
        <dbReference type="Proteomes" id="UP000822688"/>
    </source>
</evidence>
<dbReference type="GO" id="GO:0046872">
    <property type="term" value="F:metal ion binding"/>
    <property type="evidence" value="ECO:0007669"/>
    <property type="project" value="UniProtKB-KW"/>
</dbReference>
<comment type="subcellular location">
    <subcellularLocation>
        <location evidence="8">Plastid</location>
        <location evidence="8">Chloroplast</location>
    </subcellularLocation>
</comment>
<evidence type="ECO:0000256" key="7">
    <source>
        <dbReference type="ARBA" id="ARBA00023014"/>
    </source>
</evidence>
<keyword evidence="7 8" id="KW-0411">Iron-sulfur</keyword>
<dbReference type="Pfam" id="PF00111">
    <property type="entry name" value="Fer2"/>
    <property type="match status" value="1"/>
</dbReference>
<reference evidence="10" key="1">
    <citation type="submission" date="2020-06" db="EMBL/GenBank/DDBJ databases">
        <title>WGS assembly of Ceratodon purpureus strain R40.</title>
        <authorList>
            <person name="Carey S.B."/>
            <person name="Jenkins J."/>
            <person name="Shu S."/>
            <person name="Lovell J.T."/>
            <person name="Sreedasyam A."/>
            <person name="Maumus F."/>
            <person name="Tiley G.P."/>
            <person name="Fernandez-Pozo N."/>
            <person name="Barry K."/>
            <person name="Chen C."/>
            <person name="Wang M."/>
            <person name="Lipzen A."/>
            <person name="Daum C."/>
            <person name="Saski C.A."/>
            <person name="Payton A.C."/>
            <person name="Mcbreen J.C."/>
            <person name="Conrad R.E."/>
            <person name="Kollar L.M."/>
            <person name="Olsson S."/>
            <person name="Huttunen S."/>
            <person name="Landis J.B."/>
            <person name="Wickett N.J."/>
            <person name="Johnson M.G."/>
            <person name="Rensing S.A."/>
            <person name="Grimwood J."/>
            <person name="Schmutz J."/>
            <person name="Mcdaniel S.F."/>
        </authorList>
    </citation>
    <scope>NUCLEOTIDE SEQUENCE</scope>
    <source>
        <strain evidence="10">R40</strain>
    </source>
</reference>
<evidence type="ECO:0000256" key="1">
    <source>
        <dbReference type="ARBA" id="ARBA00007874"/>
    </source>
</evidence>
<gene>
    <name evidence="10" type="ORF">KC19_2G129200</name>
</gene>
<comment type="similarity">
    <text evidence="1 8">Belongs to the 2Fe2S plant-type ferredoxin family.</text>
</comment>
<evidence type="ECO:0000259" key="9">
    <source>
        <dbReference type="PROSITE" id="PS51085"/>
    </source>
</evidence>
<dbReference type="Gene3D" id="3.10.20.30">
    <property type="match status" value="1"/>
</dbReference>
<comment type="cofactor">
    <cofactor evidence="8">
        <name>[2Fe-2S] cluster</name>
        <dbReference type="ChEBI" id="CHEBI:190135"/>
    </cofactor>
    <text evidence="8">Binds 1 [2Fe-2S] cluster.</text>
</comment>
<keyword evidence="6 8" id="KW-0408">Iron</keyword>
<evidence type="ECO:0000256" key="4">
    <source>
        <dbReference type="ARBA" id="ARBA00022723"/>
    </source>
</evidence>
<evidence type="ECO:0000313" key="10">
    <source>
        <dbReference type="EMBL" id="KAG0586939.1"/>
    </source>
</evidence>
<dbReference type="PROSITE" id="PS51085">
    <property type="entry name" value="2FE2S_FER_2"/>
    <property type="match status" value="1"/>
</dbReference>
<evidence type="ECO:0000256" key="6">
    <source>
        <dbReference type="ARBA" id="ARBA00023004"/>
    </source>
</evidence>
<dbReference type="InterPro" id="IPR012675">
    <property type="entry name" value="Beta-grasp_dom_sf"/>
</dbReference>
<keyword evidence="8" id="KW-0150">Chloroplast</keyword>
<dbReference type="GO" id="GO:0022900">
    <property type="term" value="P:electron transport chain"/>
    <property type="evidence" value="ECO:0007669"/>
    <property type="project" value="InterPro"/>
</dbReference>
<proteinExistence type="inferred from homology"/>
<evidence type="ECO:0000256" key="8">
    <source>
        <dbReference type="RuleBase" id="RU364001"/>
    </source>
</evidence>
<dbReference type="GO" id="GO:0009055">
    <property type="term" value="F:electron transfer activity"/>
    <property type="evidence" value="ECO:0007669"/>
    <property type="project" value="InterPro"/>
</dbReference>